<dbReference type="EMBL" id="JAFBER010000031">
    <property type="protein sequence ID" value="MBM7646850.1"/>
    <property type="molecule type" value="Genomic_DNA"/>
</dbReference>
<proteinExistence type="predicted"/>
<organism evidence="1 2">
    <name type="scientific">Scopulibacillus daqui</name>
    <dbReference type="NCBI Taxonomy" id="1469162"/>
    <lineage>
        <taxon>Bacteria</taxon>
        <taxon>Bacillati</taxon>
        <taxon>Bacillota</taxon>
        <taxon>Bacilli</taxon>
        <taxon>Bacillales</taxon>
        <taxon>Sporolactobacillaceae</taxon>
        <taxon>Scopulibacillus</taxon>
    </lineage>
</organism>
<dbReference type="RefSeq" id="WP_205004726.1">
    <property type="nucleotide sequence ID" value="NZ_JAFBER010000031.1"/>
</dbReference>
<comment type="caution">
    <text evidence="1">The sequence shown here is derived from an EMBL/GenBank/DDBJ whole genome shotgun (WGS) entry which is preliminary data.</text>
</comment>
<protein>
    <submittedName>
        <fullName evidence="1">Uncharacterized protein</fullName>
    </submittedName>
</protein>
<reference evidence="1 2" key="1">
    <citation type="submission" date="2021-01" db="EMBL/GenBank/DDBJ databases">
        <title>Genomic Encyclopedia of Type Strains, Phase IV (KMG-IV): sequencing the most valuable type-strain genomes for metagenomic binning, comparative biology and taxonomic classification.</title>
        <authorList>
            <person name="Goeker M."/>
        </authorList>
    </citation>
    <scope>NUCLEOTIDE SEQUENCE [LARGE SCALE GENOMIC DNA]</scope>
    <source>
        <strain evidence="1 2">DSM 28236</strain>
    </source>
</reference>
<dbReference type="Proteomes" id="UP000808914">
    <property type="component" value="Unassembled WGS sequence"/>
</dbReference>
<evidence type="ECO:0000313" key="1">
    <source>
        <dbReference type="EMBL" id="MBM7646850.1"/>
    </source>
</evidence>
<keyword evidence="2" id="KW-1185">Reference proteome</keyword>
<gene>
    <name evidence="1" type="ORF">JOD45_003084</name>
</gene>
<accession>A0ABS2Q3H7</accession>
<name>A0ABS2Q3H7_9BACL</name>
<evidence type="ECO:0000313" key="2">
    <source>
        <dbReference type="Proteomes" id="UP000808914"/>
    </source>
</evidence>
<sequence length="89" mass="11042">MYYTKNGYYHNAHHYPPAPKNRLDYYYKKYLYHARMCEFYYKKIFGDYKGESAYYLPPNIEVKEKWKNKTTYEKTYTPVSSHHSDHFTQ</sequence>